<protein>
    <submittedName>
        <fullName evidence="2">DUF333 domain-containing protein</fullName>
    </submittedName>
</protein>
<evidence type="ECO:0000313" key="2">
    <source>
        <dbReference type="EMBL" id="WMB73184.1"/>
    </source>
</evidence>
<name>A0AA50KDG5_9GAMM</name>
<dbReference type="PANTHER" id="PTHR38008:SF2">
    <property type="entry name" value="HEMOLYSIN"/>
    <property type="match status" value="1"/>
</dbReference>
<dbReference type="Proteomes" id="UP001236800">
    <property type="component" value="Chromosome"/>
</dbReference>
<accession>A0AA50KDG5</accession>
<gene>
    <name evidence="2" type="ORF">RA178_00675</name>
</gene>
<dbReference type="RefSeq" id="WP_219251721.1">
    <property type="nucleotide sequence ID" value="NZ_CP132914.1"/>
</dbReference>
<dbReference type="PANTHER" id="PTHR38008">
    <property type="entry name" value="HEMOLYSIN-RELATED"/>
    <property type="match status" value="1"/>
</dbReference>
<proteinExistence type="predicted"/>
<dbReference type="PROSITE" id="PS51257">
    <property type="entry name" value="PROKAR_LIPOPROTEIN"/>
    <property type="match status" value="1"/>
</dbReference>
<evidence type="ECO:0000256" key="1">
    <source>
        <dbReference type="SAM" id="SignalP"/>
    </source>
</evidence>
<dbReference type="KEGG" id="sog:RA178_00675"/>
<dbReference type="GeneID" id="301337654"/>
<keyword evidence="1" id="KW-0732">Signal</keyword>
<organism evidence="2">
    <name type="scientific">Shewanella oncorhynchi</name>
    <dbReference type="NCBI Taxonomy" id="2726434"/>
    <lineage>
        <taxon>Bacteria</taxon>
        <taxon>Pseudomonadati</taxon>
        <taxon>Pseudomonadota</taxon>
        <taxon>Gammaproteobacteria</taxon>
        <taxon>Alteromonadales</taxon>
        <taxon>Shewanellaceae</taxon>
        <taxon>Shewanella</taxon>
    </lineage>
</organism>
<sequence length="81" mass="8840">MKIKFLLVTAPLLASVVLVGCSDTEQVKIANPASEYCVSIGGKLTIEKTAEGEHGICTLPSGEAIEEWALFRREHKEEKPQ</sequence>
<dbReference type="InterPro" id="IPR005590">
    <property type="entry name" value="DUF333"/>
</dbReference>
<feature type="signal peptide" evidence="1">
    <location>
        <begin position="1"/>
        <end position="20"/>
    </location>
</feature>
<dbReference type="AlphaFoldDB" id="A0AA50KDG5"/>
<reference evidence="2" key="1">
    <citation type="submission" date="2023-08" db="EMBL/GenBank/DDBJ databases">
        <title>Complete genome sequence of Shewanella oncorhynchi Z-P2, a siderophore putrebactin-producing bacterium.</title>
        <authorList>
            <person name="Zhang Y."/>
        </authorList>
    </citation>
    <scope>NUCLEOTIDE SEQUENCE</scope>
    <source>
        <strain evidence="2">Z-P2</strain>
    </source>
</reference>
<dbReference type="Pfam" id="PF03891">
    <property type="entry name" value="DUF333"/>
    <property type="match status" value="1"/>
</dbReference>
<dbReference type="EMBL" id="CP132914">
    <property type="protein sequence ID" value="WMB73184.1"/>
    <property type="molecule type" value="Genomic_DNA"/>
</dbReference>
<feature type="chain" id="PRO_5041415989" evidence="1">
    <location>
        <begin position="21"/>
        <end position="81"/>
    </location>
</feature>